<comment type="caution">
    <text evidence="5">The sequence shown here is derived from an EMBL/GenBank/DDBJ whole genome shotgun (WGS) entry which is preliminary data.</text>
</comment>
<keyword evidence="3" id="KW-0949">S-adenosyl-L-methionine</keyword>
<evidence type="ECO:0000313" key="5">
    <source>
        <dbReference type="EMBL" id="KGM32371.1"/>
    </source>
</evidence>
<dbReference type="PANTHER" id="PTHR30307">
    <property type="entry name" value="S-ADENOSYLMETHIONINE:TRNA RIBOSYLTRANSFERASE-ISOMERASE"/>
    <property type="match status" value="1"/>
</dbReference>
<dbReference type="InterPro" id="IPR003699">
    <property type="entry name" value="QueA"/>
</dbReference>
<evidence type="ECO:0000256" key="1">
    <source>
        <dbReference type="ARBA" id="ARBA00022490"/>
    </source>
</evidence>
<sequence length="247" mass="26305">SLGPLNAVVERGLGHPRLVRLRFLGRRDRALAGLARHGRPIQYAHVPAPLALWDVWTRIAADPVAFEPPSAGFALDWALLAAWRRRGIGFATLTHAAGISSTGDPALDRRLPFDEPYRIPEATAAAVAQAKATGRRIVAIGTTVVRALEAAAEEDGSVRAGDGVAANRIGPGTRLRVADALLTGMHQPGESHFELLRAFAPDGVLDGLPAALATEGYRGHEFGDVMLLERQAQLSKCRDGRKSVEAA</sequence>
<dbReference type="OrthoDB" id="9783887at2"/>
<evidence type="ECO:0000313" key="6">
    <source>
        <dbReference type="Proteomes" id="UP000029995"/>
    </source>
</evidence>
<dbReference type="AlphaFoldDB" id="A0A0A0D123"/>
<name>A0A0A0D123_9PROT</name>
<dbReference type="InterPro" id="IPR042118">
    <property type="entry name" value="QueA_dom1"/>
</dbReference>
<dbReference type="SUPFAM" id="SSF111337">
    <property type="entry name" value="QueA-like"/>
    <property type="match status" value="1"/>
</dbReference>
<organism evidence="5 6">
    <name type="scientific">Inquilinus limosus MP06</name>
    <dbReference type="NCBI Taxonomy" id="1398085"/>
    <lineage>
        <taxon>Bacteria</taxon>
        <taxon>Pseudomonadati</taxon>
        <taxon>Pseudomonadota</taxon>
        <taxon>Alphaproteobacteria</taxon>
        <taxon>Rhodospirillales</taxon>
        <taxon>Rhodospirillaceae</taxon>
        <taxon>Inquilinus</taxon>
    </lineage>
</organism>
<dbReference type="InterPro" id="IPR036100">
    <property type="entry name" value="QueA_sf"/>
</dbReference>
<dbReference type="GO" id="GO:0008616">
    <property type="term" value="P:tRNA queuosine(34) biosynthetic process"/>
    <property type="evidence" value="ECO:0007669"/>
    <property type="project" value="UniProtKB-KW"/>
</dbReference>
<dbReference type="RefSeq" id="WP_034843618.1">
    <property type="nucleotide sequence ID" value="NZ_JANX01000328.1"/>
</dbReference>
<feature type="non-terminal residue" evidence="5">
    <location>
        <position position="1"/>
    </location>
</feature>
<evidence type="ECO:0000256" key="2">
    <source>
        <dbReference type="ARBA" id="ARBA00022679"/>
    </source>
</evidence>
<dbReference type="PANTHER" id="PTHR30307:SF0">
    <property type="entry name" value="S-ADENOSYLMETHIONINE:TRNA RIBOSYLTRANSFERASE-ISOMERASE"/>
    <property type="match status" value="1"/>
</dbReference>
<evidence type="ECO:0000256" key="4">
    <source>
        <dbReference type="ARBA" id="ARBA00022785"/>
    </source>
</evidence>
<gene>
    <name evidence="5" type="ORF">P409_21770</name>
</gene>
<protein>
    <submittedName>
        <fullName evidence="5">S-adenosylmethionine tRNA ribosyltransferase</fullName>
    </submittedName>
</protein>
<keyword evidence="4" id="KW-0671">Queuosine biosynthesis</keyword>
<keyword evidence="2 5" id="KW-0808">Transferase</keyword>
<evidence type="ECO:0000256" key="3">
    <source>
        <dbReference type="ARBA" id="ARBA00022691"/>
    </source>
</evidence>
<accession>A0A0A0D123</accession>
<reference evidence="5 6" key="1">
    <citation type="submission" date="2014-01" db="EMBL/GenBank/DDBJ databases">
        <title>Genome sequence determination for a cystic fibrosis isolate, Inquilinus limosus.</title>
        <authorList>
            <person name="Pino M."/>
            <person name="Di Conza J."/>
            <person name="Gutkind G."/>
        </authorList>
    </citation>
    <scope>NUCLEOTIDE SEQUENCE [LARGE SCALE GENOMIC DNA]</scope>
    <source>
        <strain evidence="5 6">MP06</strain>
    </source>
</reference>
<dbReference type="Gene3D" id="3.40.1780.10">
    <property type="entry name" value="QueA-like"/>
    <property type="match status" value="1"/>
</dbReference>
<dbReference type="EMBL" id="JANX01000328">
    <property type="protein sequence ID" value="KGM32371.1"/>
    <property type="molecule type" value="Genomic_DNA"/>
</dbReference>
<dbReference type="GO" id="GO:0051075">
    <property type="term" value="F:S-adenosylmethionine:tRNA ribosyltransferase-isomerase activity"/>
    <property type="evidence" value="ECO:0007669"/>
    <property type="project" value="TreeGrafter"/>
</dbReference>
<keyword evidence="1" id="KW-0963">Cytoplasm</keyword>
<dbReference type="Proteomes" id="UP000029995">
    <property type="component" value="Unassembled WGS sequence"/>
</dbReference>
<proteinExistence type="predicted"/>
<dbReference type="Pfam" id="PF02547">
    <property type="entry name" value="Queuosine_synth"/>
    <property type="match status" value="1"/>
</dbReference>